<dbReference type="AlphaFoldDB" id="A0A2V1IS66"/>
<dbReference type="GeneID" id="93424654"/>
<evidence type="ECO:0000256" key="3">
    <source>
        <dbReference type="ARBA" id="ARBA00022692"/>
    </source>
</evidence>
<evidence type="ECO:0000256" key="5">
    <source>
        <dbReference type="ARBA" id="ARBA00023136"/>
    </source>
</evidence>
<name>A0A2V1IS66_9BACT</name>
<dbReference type="EMBL" id="PUBV01000012">
    <property type="protein sequence ID" value="PWB07470.1"/>
    <property type="molecule type" value="Genomic_DNA"/>
</dbReference>
<evidence type="ECO:0000313" key="10">
    <source>
        <dbReference type="Proteomes" id="UP000244925"/>
    </source>
</evidence>
<sequence>MSILTSIQATAAAIADTTATTAIAMTDTTALPQGAEAAAPAADLSVWQLCIEGGLVMIPLALLALVAIYVFFERAIAIRRAAHEDKSFMQRIKDYIIDGELESARRLCAQTDTPYARLIDKGISRIGRPMNDVLVAIENTGNIEVARLGKGLPWLATTAAGAPMIGFLGTVMGMVEAFYNLASAGSSANIDVLAGGIYEALVTTVAGLVVGIIALFAYNYLVARINGIMNVLEAKTMEFMDLLNEPS</sequence>
<keyword evidence="6" id="KW-0653">Protein transport</keyword>
<accession>A0A2V1IS66</accession>
<dbReference type="PANTHER" id="PTHR30625:SF17">
    <property type="entry name" value="TOLQ-RELATED"/>
    <property type="match status" value="1"/>
</dbReference>
<protein>
    <submittedName>
        <fullName evidence="9">MotA/TolQ/ExbB proton channel family protein</fullName>
    </submittedName>
</protein>
<keyword evidence="2" id="KW-1003">Cell membrane</keyword>
<keyword evidence="6" id="KW-0813">Transport</keyword>
<organism evidence="9 10">
    <name type="scientific">Paramuribaculum intestinale</name>
    <dbReference type="NCBI Taxonomy" id="2094151"/>
    <lineage>
        <taxon>Bacteria</taxon>
        <taxon>Pseudomonadati</taxon>
        <taxon>Bacteroidota</taxon>
        <taxon>Bacteroidia</taxon>
        <taxon>Bacteroidales</taxon>
        <taxon>Muribaculaceae</taxon>
        <taxon>Paramuribaculum</taxon>
    </lineage>
</organism>
<keyword evidence="5 7" id="KW-0472">Membrane</keyword>
<evidence type="ECO:0000256" key="4">
    <source>
        <dbReference type="ARBA" id="ARBA00022989"/>
    </source>
</evidence>
<evidence type="ECO:0000256" key="1">
    <source>
        <dbReference type="ARBA" id="ARBA00004651"/>
    </source>
</evidence>
<keyword evidence="3 7" id="KW-0812">Transmembrane</keyword>
<feature type="transmembrane region" description="Helical" evidence="7">
    <location>
        <begin position="46"/>
        <end position="72"/>
    </location>
</feature>
<dbReference type="Pfam" id="PF01618">
    <property type="entry name" value="MotA_ExbB"/>
    <property type="match status" value="1"/>
</dbReference>
<dbReference type="GO" id="GO:0005886">
    <property type="term" value="C:plasma membrane"/>
    <property type="evidence" value="ECO:0007669"/>
    <property type="project" value="UniProtKB-SubCell"/>
</dbReference>
<evidence type="ECO:0000313" key="9">
    <source>
        <dbReference type="EMBL" id="PWB07470.1"/>
    </source>
</evidence>
<dbReference type="PANTHER" id="PTHR30625">
    <property type="entry name" value="PROTEIN TOLQ"/>
    <property type="match status" value="1"/>
</dbReference>
<comment type="caution">
    <text evidence="9">The sequence shown here is derived from an EMBL/GenBank/DDBJ whole genome shotgun (WGS) entry which is preliminary data.</text>
</comment>
<proteinExistence type="inferred from homology"/>
<evidence type="ECO:0000259" key="8">
    <source>
        <dbReference type="Pfam" id="PF01618"/>
    </source>
</evidence>
<dbReference type="Proteomes" id="UP000244925">
    <property type="component" value="Unassembled WGS sequence"/>
</dbReference>
<feature type="transmembrane region" description="Helical" evidence="7">
    <location>
        <begin position="152"/>
        <end position="175"/>
    </location>
</feature>
<feature type="domain" description="MotA/TolQ/ExbB proton channel" evidence="8">
    <location>
        <begin position="112"/>
        <end position="233"/>
    </location>
</feature>
<comment type="subcellular location">
    <subcellularLocation>
        <location evidence="1">Cell membrane</location>
        <topology evidence="1">Multi-pass membrane protein</topology>
    </subcellularLocation>
    <subcellularLocation>
        <location evidence="6">Membrane</location>
        <topology evidence="6">Multi-pass membrane protein</topology>
    </subcellularLocation>
</comment>
<dbReference type="InterPro" id="IPR002898">
    <property type="entry name" value="MotA_ExbB_proton_chnl"/>
</dbReference>
<keyword evidence="4 7" id="KW-1133">Transmembrane helix</keyword>
<dbReference type="RefSeq" id="WP_107036049.1">
    <property type="nucleotide sequence ID" value="NZ_CAOLHR010000027.1"/>
</dbReference>
<evidence type="ECO:0000256" key="7">
    <source>
        <dbReference type="SAM" id="Phobius"/>
    </source>
</evidence>
<dbReference type="GO" id="GO:0017038">
    <property type="term" value="P:protein import"/>
    <property type="evidence" value="ECO:0007669"/>
    <property type="project" value="TreeGrafter"/>
</dbReference>
<evidence type="ECO:0000256" key="6">
    <source>
        <dbReference type="RuleBase" id="RU004057"/>
    </source>
</evidence>
<comment type="similarity">
    <text evidence="6">Belongs to the exbB/tolQ family.</text>
</comment>
<dbReference type="InterPro" id="IPR050790">
    <property type="entry name" value="ExbB/TolQ_transport"/>
</dbReference>
<evidence type="ECO:0000256" key="2">
    <source>
        <dbReference type="ARBA" id="ARBA00022475"/>
    </source>
</evidence>
<keyword evidence="10" id="KW-1185">Reference proteome</keyword>
<feature type="transmembrane region" description="Helical" evidence="7">
    <location>
        <begin position="195"/>
        <end position="221"/>
    </location>
</feature>
<reference evidence="10" key="1">
    <citation type="submission" date="2018-02" db="EMBL/GenBank/DDBJ databases">
        <authorList>
            <person name="Clavel T."/>
            <person name="Strowig T."/>
        </authorList>
    </citation>
    <scope>NUCLEOTIDE SEQUENCE [LARGE SCALE GENOMIC DNA]</scope>
    <source>
        <strain evidence="10">DSM 100764</strain>
    </source>
</reference>
<gene>
    <name evidence="9" type="ORF">C5O25_07100</name>
</gene>